<dbReference type="Pfam" id="PF13568">
    <property type="entry name" value="OMP_b-brl_2"/>
    <property type="match status" value="1"/>
</dbReference>
<dbReference type="Proteomes" id="UP000199513">
    <property type="component" value="Unassembled WGS sequence"/>
</dbReference>
<accession>A0A1I2D7N2</accession>
<organism evidence="3 4">
    <name type="scientific">Thermoflexibacter ruber</name>
    <dbReference type="NCBI Taxonomy" id="1003"/>
    <lineage>
        <taxon>Bacteria</taxon>
        <taxon>Pseudomonadati</taxon>
        <taxon>Bacteroidota</taxon>
        <taxon>Cytophagia</taxon>
        <taxon>Cytophagales</taxon>
        <taxon>Thermoflexibacteraceae</taxon>
        <taxon>Thermoflexibacter</taxon>
    </lineage>
</organism>
<proteinExistence type="predicted"/>
<feature type="chain" id="PRO_5011526607" evidence="1">
    <location>
        <begin position="23"/>
        <end position="236"/>
    </location>
</feature>
<evidence type="ECO:0000313" key="4">
    <source>
        <dbReference type="Proteomes" id="UP000199513"/>
    </source>
</evidence>
<evidence type="ECO:0000256" key="1">
    <source>
        <dbReference type="SAM" id="SignalP"/>
    </source>
</evidence>
<evidence type="ECO:0000313" key="3">
    <source>
        <dbReference type="EMBL" id="SFE75980.1"/>
    </source>
</evidence>
<evidence type="ECO:0000259" key="2">
    <source>
        <dbReference type="Pfam" id="PF13568"/>
    </source>
</evidence>
<keyword evidence="4" id="KW-1185">Reference proteome</keyword>
<feature type="signal peptide" evidence="1">
    <location>
        <begin position="1"/>
        <end position="22"/>
    </location>
</feature>
<dbReference type="EMBL" id="FONY01000006">
    <property type="protein sequence ID" value="SFE75980.1"/>
    <property type="molecule type" value="Genomic_DNA"/>
</dbReference>
<gene>
    <name evidence="3" type="ORF">SAMN04488541_100682</name>
</gene>
<keyword evidence="1" id="KW-0732">Signal</keyword>
<dbReference type="OrthoDB" id="1467485at2"/>
<feature type="domain" description="Outer membrane protein beta-barrel" evidence="2">
    <location>
        <begin position="21"/>
        <end position="207"/>
    </location>
</feature>
<sequence>MTYFRFFLIAFAIVSLSNATFAQRQKTKNLPFYDDKKLHYGFLIGLHYSRLHIQRYSELFATRDDLDTLKAANPMISPGFSLGIITNFRLGNELWNLRFLPNVSFYERSTKYTFEKGSVLTDLTESTFIELPVLVKYKSIRRNNTRLYMIGGFSYNIKVAGKKELIDTHLITKDSNLEIQYGFGWDRYLDMFKFALEVRFSHGIPNVLSIEDSKKNLADPIGRLTTHKVALFLNFE</sequence>
<dbReference type="RefSeq" id="WP_091541035.1">
    <property type="nucleotide sequence ID" value="NZ_FONY01000006.1"/>
</dbReference>
<reference evidence="4" key="1">
    <citation type="submission" date="2016-10" db="EMBL/GenBank/DDBJ databases">
        <authorList>
            <person name="Varghese N."/>
            <person name="Submissions S."/>
        </authorList>
    </citation>
    <scope>NUCLEOTIDE SEQUENCE [LARGE SCALE GENOMIC DNA]</scope>
    <source>
        <strain>GEY</strain>
        <strain evidence="4">DSM 9560</strain>
    </source>
</reference>
<dbReference type="InterPro" id="IPR025665">
    <property type="entry name" value="Beta-barrel_OMP_2"/>
</dbReference>
<dbReference type="STRING" id="1003.SAMN04488541_100682"/>
<name>A0A1I2D7N2_9BACT</name>
<protein>
    <submittedName>
        <fullName evidence="3">Outer membrane protein beta-barrel domain-containing protein</fullName>
    </submittedName>
</protein>
<dbReference type="AlphaFoldDB" id="A0A1I2D7N2"/>